<keyword evidence="5 6" id="KW-0472">Membrane</keyword>
<dbReference type="PANTHER" id="PTHR10778">
    <property type="entry name" value="SOLUTE CARRIER FAMILY 35 MEMBER B"/>
    <property type="match status" value="1"/>
</dbReference>
<dbReference type="GO" id="GO:0005459">
    <property type="term" value="F:UDP-galactose transmembrane transporter activity"/>
    <property type="evidence" value="ECO:0007669"/>
    <property type="project" value="TreeGrafter"/>
</dbReference>
<accession>A0A0M0J872</accession>
<feature type="transmembrane region" description="Helical" evidence="6">
    <location>
        <begin position="242"/>
        <end position="264"/>
    </location>
</feature>
<evidence type="ECO:0000313" key="8">
    <source>
        <dbReference type="Proteomes" id="UP000037460"/>
    </source>
</evidence>
<feature type="transmembrane region" description="Helical" evidence="6">
    <location>
        <begin position="132"/>
        <end position="152"/>
    </location>
</feature>
<evidence type="ECO:0000313" key="7">
    <source>
        <dbReference type="EMBL" id="KOO22675.1"/>
    </source>
</evidence>
<keyword evidence="4 6" id="KW-1133">Transmembrane helix</keyword>
<sequence length="331" mass="35298">MAPALPHAVKLLIACSGIFASFSYFAVLQEDVYKKKYGEQGEKFSATLLAIFVERAINAVLALIGMLVLGGSGVQIAFMDIFNSGVSQMLAMAASNESLRYVSMPTQILGKSCKMVPVMIGGIVLGGKKYTAGEYLTVFTITAGVVIFNFGGQEKKGGATDSTYGMLLIFASLVFDAVTSGLQDSAKAKTKKLNPGIEKAEPTMFESMFYTNLSGSVVALALGAVAGQIGQGIGFCSAHPEVMTAILFYSLASAMGQLFIYYTIAEFGPLLLATVTTTRKVFSTLYSIFRDPTNKLSMQQWSGCAAVFVGIAFEVLLKSQHKPKKEATKKA</sequence>
<evidence type="ECO:0000256" key="1">
    <source>
        <dbReference type="ARBA" id="ARBA00004141"/>
    </source>
</evidence>
<keyword evidence="3 6" id="KW-0812">Transmembrane</keyword>
<feature type="transmembrane region" description="Helical" evidence="6">
    <location>
        <begin position="164"/>
        <end position="182"/>
    </location>
</feature>
<dbReference type="GO" id="GO:0005460">
    <property type="term" value="F:UDP-glucose transmembrane transporter activity"/>
    <property type="evidence" value="ECO:0007669"/>
    <property type="project" value="TreeGrafter"/>
</dbReference>
<gene>
    <name evidence="7" type="ORF">Ctob_007803</name>
</gene>
<dbReference type="Proteomes" id="UP000037460">
    <property type="component" value="Unassembled WGS sequence"/>
</dbReference>
<name>A0A0M0J872_9EUKA</name>
<dbReference type="Pfam" id="PF08449">
    <property type="entry name" value="UAA"/>
    <property type="match status" value="1"/>
</dbReference>
<organism evidence="7 8">
    <name type="scientific">Chrysochromulina tobinii</name>
    <dbReference type="NCBI Taxonomy" id="1460289"/>
    <lineage>
        <taxon>Eukaryota</taxon>
        <taxon>Haptista</taxon>
        <taxon>Haptophyta</taxon>
        <taxon>Prymnesiophyceae</taxon>
        <taxon>Prymnesiales</taxon>
        <taxon>Chrysochromulinaceae</taxon>
        <taxon>Chrysochromulina</taxon>
    </lineage>
</organism>
<evidence type="ECO:0000256" key="6">
    <source>
        <dbReference type="SAM" id="Phobius"/>
    </source>
</evidence>
<comment type="subcellular location">
    <subcellularLocation>
        <location evidence="1">Membrane</location>
        <topology evidence="1">Multi-pass membrane protein</topology>
    </subcellularLocation>
</comment>
<feature type="transmembrane region" description="Helical" evidence="6">
    <location>
        <begin position="48"/>
        <end position="70"/>
    </location>
</feature>
<dbReference type="OrthoDB" id="1601at2759"/>
<dbReference type="PANTHER" id="PTHR10778:SF18">
    <property type="entry name" value="SUGAR PHOSPHATE TRANSPORTER DOMAIN-CONTAINING PROTEIN"/>
    <property type="match status" value="1"/>
</dbReference>
<proteinExistence type="predicted"/>
<dbReference type="GO" id="GO:0000139">
    <property type="term" value="C:Golgi membrane"/>
    <property type="evidence" value="ECO:0007669"/>
    <property type="project" value="TreeGrafter"/>
</dbReference>
<feature type="transmembrane region" description="Helical" evidence="6">
    <location>
        <begin position="298"/>
        <end position="317"/>
    </location>
</feature>
<reference evidence="8" key="1">
    <citation type="journal article" date="2015" name="PLoS Genet.">
        <title>Genome Sequence and Transcriptome Analyses of Chrysochromulina tobin: Metabolic Tools for Enhanced Algal Fitness in the Prominent Order Prymnesiales (Haptophyceae).</title>
        <authorList>
            <person name="Hovde B.T."/>
            <person name="Deodato C.R."/>
            <person name="Hunsperger H.M."/>
            <person name="Ryken S.A."/>
            <person name="Yost W."/>
            <person name="Jha R.K."/>
            <person name="Patterson J."/>
            <person name="Monnat R.J. Jr."/>
            <person name="Barlow S.B."/>
            <person name="Starkenburg S.R."/>
            <person name="Cattolico R.A."/>
        </authorList>
    </citation>
    <scope>NUCLEOTIDE SEQUENCE</scope>
    <source>
        <strain evidence="8">CCMP291</strain>
    </source>
</reference>
<keyword evidence="8" id="KW-1185">Reference proteome</keyword>
<keyword evidence="2" id="KW-0813">Transport</keyword>
<dbReference type="AlphaFoldDB" id="A0A0M0J872"/>
<evidence type="ECO:0000256" key="2">
    <source>
        <dbReference type="ARBA" id="ARBA00022448"/>
    </source>
</evidence>
<evidence type="ECO:0000256" key="5">
    <source>
        <dbReference type="ARBA" id="ARBA00023136"/>
    </source>
</evidence>
<protein>
    <submittedName>
        <fullName evidence="7">Drug metabolite transporter superfamily</fullName>
    </submittedName>
</protein>
<evidence type="ECO:0000256" key="4">
    <source>
        <dbReference type="ARBA" id="ARBA00022989"/>
    </source>
</evidence>
<comment type="caution">
    <text evidence="7">The sequence shown here is derived from an EMBL/GenBank/DDBJ whole genome shotgun (WGS) entry which is preliminary data.</text>
</comment>
<dbReference type="GO" id="GO:0005789">
    <property type="term" value="C:endoplasmic reticulum membrane"/>
    <property type="evidence" value="ECO:0007669"/>
    <property type="project" value="TreeGrafter"/>
</dbReference>
<dbReference type="EMBL" id="JWZX01003261">
    <property type="protein sequence ID" value="KOO22675.1"/>
    <property type="molecule type" value="Genomic_DNA"/>
</dbReference>
<evidence type="ECO:0000256" key="3">
    <source>
        <dbReference type="ARBA" id="ARBA00022692"/>
    </source>
</evidence>
<dbReference type="InterPro" id="IPR013657">
    <property type="entry name" value="SCL35B1-4/HUT1"/>
</dbReference>
<feature type="transmembrane region" description="Helical" evidence="6">
    <location>
        <begin position="209"/>
        <end position="230"/>
    </location>
</feature>
<feature type="transmembrane region" description="Helical" evidence="6">
    <location>
        <begin position="6"/>
        <end position="27"/>
    </location>
</feature>